<gene>
    <name evidence="5" type="ORF">J5Y10_21005</name>
</gene>
<dbReference type="AlphaFoldDB" id="A0A940N716"/>
<dbReference type="InterPro" id="IPR049625">
    <property type="entry name" value="Glyco_transf_61_cat"/>
</dbReference>
<organism evidence="5 6">
    <name type="scientific">Roseomonas indoligenes</name>
    <dbReference type="NCBI Taxonomy" id="2820811"/>
    <lineage>
        <taxon>Bacteria</taxon>
        <taxon>Pseudomonadati</taxon>
        <taxon>Pseudomonadota</taxon>
        <taxon>Alphaproteobacteria</taxon>
        <taxon>Acetobacterales</taxon>
        <taxon>Roseomonadaceae</taxon>
        <taxon>Roseomonas</taxon>
    </lineage>
</organism>
<dbReference type="InterPro" id="IPR007657">
    <property type="entry name" value="Glycosyltransferase_61"/>
</dbReference>
<reference evidence="5" key="1">
    <citation type="submission" date="2021-03" db="EMBL/GenBank/DDBJ databases">
        <authorList>
            <person name="So Y."/>
        </authorList>
    </citation>
    <scope>NUCLEOTIDE SEQUENCE</scope>
    <source>
        <strain evidence="5">SG15</strain>
    </source>
</reference>
<evidence type="ECO:0000313" key="6">
    <source>
        <dbReference type="Proteomes" id="UP000677537"/>
    </source>
</evidence>
<keyword evidence="1" id="KW-0328">Glycosyltransferase</keyword>
<evidence type="ECO:0000256" key="2">
    <source>
        <dbReference type="ARBA" id="ARBA00022679"/>
    </source>
</evidence>
<accession>A0A940N716</accession>
<dbReference type="Pfam" id="PF04577">
    <property type="entry name" value="Glyco_transf_61"/>
    <property type="match status" value="1"/>
</dbReference>
<keyword evidence="3" id="KW-0325">Glycoprotein</keyword>
<dbReference type="PANTHER" id="PTHR20961">
    <property type="entry name" value="GLYCOSYLTRANSFERASE"/>
    <property type="match status" value="1"/>
</dbReference>
<evidence type="ECO:0000256" key="3">
    <source>
        <dbReference type="ARBA" id="ARBA00023180"/>
    </source>
</evidence>
<keyword evidence="2" id="KW-0808">Transferase</keyword>
<feature type="domain" description="Glycosyltransferase 61 catalytic" evidence="4">
    <location>
        <begin position="131"/>
        <end position="302"/>
    </location>
</feature>
<sequence>MTIDTDLPASFWKYREFLDAADEATSYRSVPVRRPELWADGERVSIEAGLGGALPAHVYYGQALQPIVRVNTLHDVLVDPVSFNMYKTEAVEDVVRPGRLKPAADFLAAVFRKDAWIERALIGTTRSADNYYHWLVECMPRLARLAQDHPGETISVNRPKMPFHDLHHHFPQLPARTVPLLRPSFTREALVPSVSTRFEPDPRLSRHVLPAQDVLLFPQSVVSPAGRARRLFLSRRDANTRVLHDEERLCAELTRRGFDCVVMGELTVAEQAQLCSEAEMIISTHGAGLSNMLFRSGQPCTVVEVIPFSHWPHRNLACMYNLSMLAGFRHVLYDCSYESETTRLLSQNWSVDIDRFLCCIDAL</sequence>
<name>A0A940N716_9PROT</name>
<protein>
    <submittedName>
        <fullName evidence="5">Glycosyltransferase family 61 protein</fullName>
    </submittedName>
</protein>
<evidence type="ECO:0000259" key="4">
    <source>
        <dbReference type="Pfam" id="PF04577"/>
    </source>
</evidence>
<keyword evidence="6" id="KW-1185">Reference proteome</keyword>
<dbReference type="RefSeq" id="WP_209376072.1">
    <property type="nucleotide sequence ID" value="NZ_JAGIZA010000015.1"/>
</dbReference>
<dbReference type="Proteomes" id="UP000677537">
    <property type="component" value="Unassembled WGS sequence"/>
</dbReference>
<evidence type="ECO:0000256" key="1">
    <source>
        <dbReference type="ARBA" id="ARBA00022676"/>
    </source>
</evidence>
<comment type="caution">
    <text evidence="5">The sequence shown here is derived from an EMBL/GenBank/DDBJ whole genome shotgun (WGS) entry which is preliminary data.</text>
</comment>
<dbReference type="GO" id="GO:0016757">
    <property type="term" value="F:glycosyltransferase activity"/>
    <property type="evidence" value="ECO:0007669"/>
    <property type="project" value="UniProtKB-KW"/>
</dbReference>
<evidence type="ECO:0000313" key="5">
    <source>
        <dbReference type="EMBL" id="MBP0495277.1"/>
    </source>
</evidence>
<dbReference type="EMBL" id="JAGIZA010000015">
    <property type="protein sequence ID" value="MBP0495277.1"/>
    <property type="molecule type" value="Genomic_DNA"/>
</dbReference>
<proteinExistence type="predicted"/>